<proteinExistence type="predicted"/>
<gene>
    <name evidence="1" type="ORF">F0562_029576</name>
</gene>
<accession>A0A5J5B374</accession>
<reference evidence="1 2" key="1">
    <citation type="submission" date="2019-09" db="EMBL/GenBank/DDBJ databases">
        <title>A chromosome-level genome assembly of the Chinese tupelo Nyssa sinensis.</title>
        <authorList>
            <person name="Yang X."/>
            <person name="Kang M."/>
            <person name="Yang Y."/>
            <person name="Xiong H."/>
            <person name="Wang M."/>
            <person name="Zhang Z."/>
            <person name="Wang Z."/>
            <person name="Wu H."/>
            <person name="Ma T."/>
            <person name="Liu J."/>
            <person name="Xi Z."/>
        </authorList>
    </citation>
    <scope>NUCLEOTIDE SEQUENCE [LARGE SCALE GENOMIC DNA]</scope>
    <source>
        <strain evidence="1">J267</strain>
        <tissue evidence="1">Leaf</tissue>
    </source>
</reference>
<dbReference type="Proteomes" id="UP000325577">
    <property type="component" value="Linkage Group LG16"/>
</dbReference>
<keyword evidence="2" id="KW-1185">Reference proteome</keyword>
<organism evidence="1 2">
    <name type="scientific">Nyssa sinensis</name>
    <dbReference type="NCBI Taxonomy" id="561372"/>
    <lineage>
        <taxon>Eukaryota</taxon>
        <taxon>Viridiplantae</taxon>
        <taxon>Streptophyta</taxon>
        <taxon>Embryophyta</taxon>
        <taxon>Tracheophyta</taxon>
        <taxon>Spermatophyta</taxon>
        <taxon>Magnoliopsida</taxon>
        <taxon>eudicotyledons</taxon>
        <taxon>Gunneridae</taxon>
        <taxon>Pentapetalae</taxon>
        <taxon>asterids</taxon>
        <taxon>Cornales</taxon>
        <taxon>Nyssaceae</taxon>
        <taxon>Nyssa</taxon>
    </lineage>
</organism>
<dbReference type="AlphaFoldDB" id="A0A5J5B374"/>
<evidence type="ECO:0000313" key="1">
    <source>
        <dbReference type="EMBL" id="KAA8537098.1"/>
    </source>
</evidence>
<evidence type="ECO:0000313" key="2">
    <source>
        <dbReference type="Proteomes" id="UP000325577"/>
    </source>
</evidence>
<dbReference type="EMBL" id="CM018039">
    <property type="protein sequence ID" value="KAA8537098.1"/>
    <property type="molecule type" value="Genomic_DNA"/>
</dbReference>
<name>A0A5J5B374_9ASTE</name>
<sequence length="153" mass="16978">MSSPSNSLPQNNQEPYIRARNNPFFDGMRKGDAIVMDMATIFDFRGKVASQNISWSVSDIGDKESRNIGTGITKKVAYSPSKGSPSDVILEPYGQSIYGMWSKISKTTTFPSPSIQSGLSIDFEEENELTKESSLRAYEANEESYTLTSLERP</sequence>
<protein>
    <submittedName>
        <fullName evidence="1">Uncharacterized protein</fullName>
    </submittedName>
</protein>